<dbReference type="SMART" id="SM00320">
    <property type="entry name" value="WD40"/>
    <property type="match status" value="5"/>
</dbReference>
<dbReference type="InterPro" id="IPR015943">
    <property type="entry name" value="WD40/YVTN_repeat-like_dom_sf"/>
</dbReference>
<dbReference type="STRING" id="74557.A0A1W0A494"/>
<dbReference type="Proteomes" id="UP000243217">
    <property type="component" value="Unassembled WGS sequence"/>
</dbReference>
<feature type="coiled-coil region" evidence="1">
    <location>
        <begin position="12"/>
        <end position="39"/>
    </location>
</feature>
<evidence type="ECO:0000256" key="1">
    <source>
        <dbReference type="SAM" id="Coils"/>
    </source>
</evidence>
<sequence>MSSKRSYPIQSRQELEAKIVEANKELTLSKREIKSLEAGVLKLQEKLRVQQGLVSKKQYEHDDLEIQRDSLVQRLNKLLEYAEDVSGNTLAIDIDAPVEKKVKRTKSPRVETYIELDQDSPPRKREKKRKMNAIVAPAIPSPIQEEEKAPTPAVEFADHFWATTETAKLLSQPRNILVADGCPRKMRCSAFHPTQNDIFSTFSDCGTLMLWKFQPHFRDLRHVLKVSPQVFRQVGQACVEAFSWFSQGDKLALGFRDHIDNYGEICVVEWDSGFENPPNRVWNRKSSLMSKYDKILAFIYLLDCIRGVTCIEWYNDNLLVAGGANHSVVLWKYTDAAPSAANMRTLHSEHKSEIRSICLHDYSQSIFSGASDGLVVKYDLHEQVASTIIDRRQINNIPKINSVLPHPNNPHLLMVSCVHPTNQTLLLHDLRVHNNTNMPSMVWYKSQSDTRSMTQTITPRWSSAGMHVSCGSINGEVHLWDVRACKRKMNTPHQSIRLHKKTVLHANWHAQHNVLMSISNDRNIGVITFQ</sequence>
<dbReference type="PANTHER" id="PTHR47232:SF1">
    <property type="entry name" value="TRANSDUCIN FAMILY PROTEIN _ WD-40 REPEAT FAMILY PROTEIN"/>
    <property type="match status" value="1"/>
</dbReference>
<dbReference type="AlphaFoldDB" id="A0A1W0A494"/>
<dbReference type="SUPFAM" id="SSF50978">
    <property type="entry name" value="WD40 repeat-like"/>
    <property type="match status" value="1"/>
</dbReference>
<keyword evidence="1" id="KW-0175">Coiled coil</keyword>
<proteinExistence type="predicted"/>
<evidence type="ECO:0000313" key="3">
    <source>
        <dbReference type="Proteomes" id="UP000243217"/>
    </source>
</evidence>
<dbReference type="EMBL" id="JNBS01000515">
    <property type="protein sequence ID" value="OQS05019.1"/>
    <property type="molecule type" value="Genomic_DNA"/>
</dbReference>
<reference evidence="2 3" key="1">
    <citation type="journal article" date="2014" name="Genome Biol. Evol.">
        <title>The secreted proteins of Achlya hypogyna and Thraustotheca clavata identify the ancestral oomycete secretome and reveal gene acquisitions by horizontal gene transfer.</title>
        <authorList>
            <person name="Misner I."/>
            <person name="Blouin N."/>
            <person name="Leonard G."/>
            <person name="Richards T.A."/>
            <person name="Lane C.E."/>
        </authorList>
    </citation>
    <scope>NUCLEOTIDE SEQUENCE [LARGE SCALE GENOMIC DNA]</scope>
    <source>
        <strain evidence="2 3">ATCC 34112</strain>
    </source>
</reference>
<gene>
    <name evidence="2" type="ORF">THRCLA_02797</name>
</gene>
<dbReference type="PANTHER" id="PTHR47232">
    <property type="entry name" value="TRANSDUCIN FAMILY PROTEIN / WD-40 REPEAT FAMILY PROTEIN"/>
    <property type="match status" value="1"/>
</dbReference>
<protein>
    <submittedName>
        <fullName evidence="2">Uncharacterized protein</fullName>
    </submittedName>
</protein>
<dbReference type="InterPro" id="IPR001680">
    <property type="entry name" value="WD40_rpt"/>
</dbReference>
<accession>A0A1W0A494</accession>
<dbReference type="InterPro" id="IPR036322">
    <property type="entry name" value="WD40_repeat_dom_sf"/>
</dbReference>
<organism evidence="2 3">
    <name type="scientific">Thraustotheca clavata</name>
    <dbReference type="NCBI Taxonomy" id="74557"/>
    <lineage>
        <taxon>Eukaryota</taxon>
        <taxon>Sar</taxon>
        <taxon>Stramenopiles</taxon>
        <taxon>Oomycota</taxon>
        <taxon>Saprolegniomycetes</taxon>
        <taxon>Saprolegniales</taxon>
        <taxon>Achlyaceae</taxon>
        <taxon>Thraustotheca</taxon>
    </lineage>
</organism>
<dbReference type="Pfam" id="PF00400">
    <property type="entry name" value="WD40"/>
    <property type="match status" value="1"/>
</dbReference>
<keyword evidence="3" id="KW-1185">Reference proteome</keyword>
<comment type="caution">
    <text evidence="2">The sequence shown here is derived from an EMBL/GenBank/DDBJ whole genome shotgun (WGS) entry which is preliminary data.</text>
</comment>
<evidence type="ECO:0000313" key="2">
    <source>
        <dbReference type="EMBL" id="OQS05019.1"/>
    </source>
</evidence>
<dbReference type="Gene3D" id="2.130.10.10">
    <property type="entry name" value="YVTN repeat-like/Quinoprotein amine dehydrogenase"/>
    <property type="match status" value="2"/>
</dbReference>
<dbReference type="OrthoDB" id="1897642at2759"/>
<name>A0A1W0A494_9STRA</name>